<feature type="region of interest" description="Disordered" evidence="15">
    <location>
        <begin position="19"/>
        <end position="46"/>
    </location>
</feature>
<evidence type="ECO:0000256" key="7">
    <source>
        <dbReference type="ARBA" id="ARBA00023242"/>
    </source>
</evidence>
<evidence type="ECO:0000256" key="8">
    <source>
        <dbReference type="ARBA" id="ARBA00023274"/>
    </source>
</evidence>
<evidence type="ECO:0000256" key="14">
    <source>
        <dbReference type="SAM" id="Coils"/>
    </source>
</evidence>
<proteinExistence type="inferred from homology"/>
<keyword evidence="9" id="KW-0131">Cell cycle</keyword>
<keyword evidence="7" id="KW-0539">Nucleus</keyword>
<name>A0A7E4VHA3_PANRE</name>
<comment type="subcellular location">
    <subcellularLocation>
        <location evidence="2">Mitochondrion</location>
    </subcellularLocation>
    <subcellularLocation>
        <location evidence="1">Nucleus</location>
    </subcellularLocation>
</comment>
<feature type="coiled-coil region" evidence="14">
    <location>
        <begin position="122"/>
        <end position="149"/>
    </location>
</feature>
<dbReference type="Proteomes" id="UP000492821">
    <property type="component" value="Unassembled WGS sequence"/>
</dbReference>
<keyword evidence="6" id="KW-0496">Mitochondrion</keyword>
<protein>
    <recommendedName>
        <fullName evidence="11">Large ribosomal subunit protein mL64</fullName>
    </recommendedName>
    <alternativeName>
        <fullName evidence="10">39S ribosomal protein L59, mitochondrial</fullName>
    </alternativeName>
    <alternativeName>
        <fullName evidence="12">Growth arrest and DNA damage-inducible proteins-interacting protein 1</fullName>
    </alternativeName>
</protein>
<dbReference type="GO" id="GO:0005840">
    <property type="term" value="C:ribosome"/>
    <property type="evidence" value="ECO:0007669"/>
    <property type="project" value="UniProtKB-KW"/>
</dbReference>
<dbReference type="Pfam" id="PF10147">
    <property type="entry name" value="CR6_interact"/>
    <property type="match status" value="1"/>
</dbReference>
<evidence type="ECO:0000256" key="6">
    <source>
        <dbReference type="ARBA" id="ARBA00023128"/>
    </source>
</evidence>
<evidence type="ECO:0000256" key="12">
    <source>
        <dbReference type="ARBA" id="ARBA00035485"/>
    </source>
</evidence>
<dbReference type="AlphaFoldDB" id="A0A7E4VHA3"/>
<comment type="function">
    <text evidence="13">Acts as a negative regulator of G1 to S cell cycle phase progression by inhibiting cyclin-dependent kinases. Inhibitory effects are additive with GADD45 proteins but also occur in the absence of GADD45 proteins. Acts as a repressor of the orphan nuclear receptor NR4A1 by inhibiting AB domain-mediated transcriptional activity. May be involved in the hormone-mediated regulation of NR4A1 transcriptional activity. May play a role in mitochondrial protein synthesis.</text>
</comment>
<evidence type="ECO:0000256" key="4">
    <source>
        <dbReference type="ARBA" id="ARBA00022980"/>
    </source>
</evidence>
<dbReference type="GO" id="GO:0005634">
    <property type="term" value="C:nucleus"/>
    <property type="evidence" value="ECO:0007669"/>
    <property type="project" value="UniProtKB-SubCell"/>
</dbReference>
<dbReference type="GO" id="GO:0005739">
    <property type="term" value="C:mitochondrion"/>
    <property type="evidence" value="ECO:0007669"/>
    <property type="project" value="UniProtKB-SubCell"/>
</dbReference>
<dbReference type="InterPro" id="IPR043035">
    <property type="entry name" value="Ribosomal_mL64_sf"/>
</dbReference>
<reference evidence="17" key="2">
    <citation type="submission" date="2020-10" db="UniProtKB">
        <authorList>
            <consortium name="WormBaseParasite"/>
        </authorList>
    </citation>
    <scope>IDENTIFICATION</scope>
</reference>
<evidence type="ECO:0000313" key="16">
    <source>
        <dbReference type="Proteomes" id="UP000492821"/>
    </source>
</evidence>
<evidence type="ECO:0000256" key="13">
    <source>
        <dbReference type="ARBA" id="ARBA00060144"/>
    </source>
</evidence>
<evidence type="ECO:0000256" key="10">
    <source>
        <dbReference type="ARBA" id="ARBA00030700"/>
    </source>
</evidence>
<keyword evidence="16" id="KW-1185">Reference proteome</keyword>
<evidence type="ECO:0000256" key="11">
    <source>
        <dbReference type="ARBA" id="ARBA00035184"/>
    </source>
</evidence>
<organism evidence="16 17">
    <name type="scientific">Panagrellus redivivus</name>
    <name type="common">Microworm</name>
    <dbReference type="NCBI Taxonomy" id="6233"/>
    <lineage>
        <taxon>Eukaryota</taxon>
        <taxon>Metazoa</taxon>
        <taxon>Ecdysozoa</taxon>
        <taxon>Nematoda</taxon>
        <taxon>Chromadorea</taxon>
        <taxon>Rhabditida</taxon>
        <taxon>Tylenchina</taxon>
        <taxon>Panagrolaimomorpha</taxon>
        <taxon>Panagrolaimoidea</taxon>
        <taxon>Panagrolaimidae</taxon>
        <taxon>Panagrellus</taxon>
    </lineage>
</organism>
<sequence>MLNPTRTLIASVLPRPASIRTRATTTAPESSTAAIPEDPVAPPTRPIETRLNERHRIIAEGGVPPVTYDFEKAKWAMRQRFGEYGLASGVDIAKLWPTVEEVEEQKALKFYRKYSDAAEIALKAESEKAAAVKAKLAEIRKNEATYEKKLAEYYNSQVKAEAEKSEQDKVMERRIREIQEYFGYWIDPKDPRFDVMLKQKEAEEKKAEKLAKRLAAEQKKIAATV</sequence>
<evidence type="ECO:0000313" key="17">
    <source>
        <dbReference type="WBParaSite" id="Pan_g20945.t1"/>
    </source>
</evidence>
<dbReference type="InterPro" id="IPR018472">
    <property type="entry name" value="Ribosomal_mL64"/>
</dbReference>
<dbReference type="GO" id="GO:1990904">
    <property type="term" value="C:ribonucleoprotein complex"/>
    <property type="evidence" value="ECO:0007669"/>
    <property type="project" value="UniProtKB-KW"/>
</dbReference>
<keyword evidence="8" id="KW-0687">Ribonucleoprotein</keyword>
<evidence type="ECO:0000256" key="1">
    <source>
        <dbReference type="ARBA" id="ARBA00004123"/>
    </source>
</evidence>
<dbReference type="WBParaSite" id="Pan_g20945.t1">
    <property type="protein sequence ID" value="Pan_g20945.t1"/>
    <property type="gene ID" value="Pan_g20945"/>
</dbReference>
<evidence type="ECO:0000256" key="15">
    <source>
        <dbReference type="SAM" id="MobiDB-lite"/>
    </source>
</evidence>
<dbReference type="PANTHER" id="PTHR31761:SF1">
    <property type="entry name" value="LARGE RIBOSOMAL SUBUNIT PROTEIN ML64"/>
    <property type="match status" value="1"/>
</dbReference>
<evidence type="ECO:0000256" key="3">
    <source>
        <dbReference type="ARBA" id="ARBA00005421"/>
    </source>
</evidence>
<keyword evidence="4" id="KW-0689">Ribosomal protein</keyword>
<accession>A0A7E4VHA3</accession>
<evidence type="ECO:0000256" key="5">
    <source>
        <dbReference type="ARBA" id="ARBA00023054"/>
    </source>
</evidence>
<evidence type="ECO:0000256" key="9">
    <source>
        <dbReference type="ARBA" id="ARBA00023306"/>
    </source>
</evidence>
<keyword evidence="5 14" id="KW-0175">Coiled coil</keyword>
<comment type="similarity">
    <text evidence="3">Belongs to the mitochondrion-specific ribosomal protein mL64 family.</text>
</comment>
<dbReference type="PANTHER" id="PTHR31761">
    <property type="entry name" value="GROWTH ARREST AND DNA DAMAGE-INDUCIBLE PROTEINS-INTERACTING PROTEIN 1 GADD45GIP1"/>
    <property type="match status" value="1"/>
</dbReference>
<reference evidence="16" key="1">
    <citation type="journal article" date="2013" name="Genetics">
        <title>The draft genome and transcriptome of Panagrellus redivivus are shaped by the harsh demands of a free-living lifestyle.</title>
        <authorList>
            <person name="Srinivasan J."/>
            <person name="Dillman A.R."/>
            <person name="Macchietto M.G."/>
            <person name="Heikkinen L."/>
            <person name="Lakso M."/>
            <person name="Fracchia K.M."/>
            <person name="Antoshechkin I."/>
            <person name="Mortazavi A."/>
            <person name="Wong G."/>
            <person name="Sternberg P.W."/>
        </authorList>
    </citation>
    <scope>NUCLEOTIDE SEQUENCE [LARGE SCALE GENOMIC DNA]</scope>
    <source>
        <strain evidence="16">MT8872</strain>
    </source>
</reference>
<dbReference type="Gene3D" id="6.10.280.120">
    <property type="entry name" value="Growth arrest and DNA-damage-inducible proteins-interacting protein 1"/>
    <property type="match status" value="1"/>
</dbReference>
<feature type="coiled-coil region" evidence="14">
    <location>
        <begin position="193"/>
        <end position="220"/>
    </location>
</feature>
<feature type="compositionally biased region" description="Low complexity" evidence="15">
    <location>
        <begin position="20"/>
        <end position="34"/>
    </location>
</feature>
<evidence type="ECO:0000256" key="2">
    <source>
        <dbReference type="ARBA" id="ARBA00004173"/>
    </source>
</evidence>